<evidence type="ECO:0000256" key="2">
    <source>
        <dbReference type="SAM" id="SignalP"/>
    </source>
</evidence>
<dbReference type="AlphaFoldDB" id="A0A8T0D4N4"/>
<organism evidence="3 4">
    <name type="scientific">Paragonimus westermani</name>
    <dbReference type="NCBI Taxonomy" id="34504"/>
    <lineage>
        <taxon>Eukaryota</taxon>
        <taxon>Metazoa</taxon>
        <taxon>Spiralia</taxon>
        <taxon>Lophotrochozoa</taxon>
        <taxon>Platyhelminthes</taxon>
        <taxon>Trematoda</taxon>
        <taxon>Digenea</taxon>
        <taxon>Plagiorchiida</taxon>
        <taxon>Troglotremata</taxon>
        <taxon>Troglotrematidae</taxon>
        <taxon>Paragonimus</taxon>
    </lineage>
</organism>
<dbReference type="OrthoDB" id="6270307at2759"/>
<evidence type="ECO:0000256" key="1">
    <source>
        <dbReference type="SAM" id="MobiDB-lite"/>
    </source>
</evidence>
<feature type="compositionally biased region" description="Polar residues" evidence="1">
    <location>
        <begin position="72"/>
        <end position="93"/>
    </location>
</feature>
<evidence type="ECO:0008006" key="5">
    <source>
        <dbReference type="Google" id="ProtNLM"/>
    </source>
</evidence>
<evidence type="ECO:0000313" key="4">
    <source>
        <dbReference type="Proteomes" id="UP000699462"/>
    </source>
</evidence>
<feature type="region of interest" description="Disordered" evidence="1">
    <location>
        <begin position="72"/>
        <end position="104"/>
    </location>
</feature>
<accession>A0A8T0D4N4</accession>
<dbReference type="Proteomes" id="UP000699462">
    <property type="component" value="Unassembled WGS sequence"/>
</dbReference>
<comment type="caution">
    <text evidence="3">The sequence shown here is derived from an EMBL/GenBank/DDBJ whole genome shotgun (WGS) entry which is preliminary data.</text>
</comment>
<feature type="signal peptide" evidence="2">
    <location>
        <begin position="1"/>
        <end position="16"/>
    </location>
</feature>
<keyword evidence="2" id="KW-0732">Signal</keyword>
<protein>
    <recommendedName>
        <fullName evidence="5">Secreted protein</fullName>
    </recommendedName>
</protein>
<gene>
    <name evidence="3" type="ORF">P879_11866</name>
</gene>
<keyword evidence="4" id="KW-1185">Reference proteome</keyword>
<name>A0A8T0D4N4_9TREM</name>
<sequence>NLWFVSILRTLLHATAFPILLQKTSLQTNFRLIMRFLFVMMAIRDEICPQSRKGRQAVPDSSKNIILRKNSISRPTQSIEQTSRTTAHNSSALSRHIPPSCDSI</sequence>
<proteinExistence type="predicted"/>
<feature type="chain" id="PRO_5035904135" description="Secreted protein" evidence="2">
    <location>
        <begin position="17"/>
        <end position="104"/>
    </location>
</feature>
<reference evidence="3 4" key="1">
    <citation type="submission" date="2019-07" db="EMBL/GenBank/DDBJ databases">
        <title>Annotation for the trematode Paragonimus westermani.</title>
        <authorList>
            <person name="Choi Y.-J."/>
        </authorList>
    </citation>
    <scope>NUCLEOTIDE SEQUENCE [LARGE SCALE GENOMIC DNA]</scope>
    <source>
        <strain evidence="3">180907_Pwestermani</strain>
    </source>
</reference>
<feature type="non-terminal residue" evidence="3">
    <location>
        <position position="1"/>
    </location>
</feature>
<evidence type="ECO:0000313" key="3">
    <source>
        <dbReference type="EMBL" id="KAF8562815.1"/>
    </source>
</evidence>
<dbReference type="EMBL" id="JTDF01016864">
    <property type="protein sequence ID" value="KAF8562815.1"/>
    <property type="molecule type" value="Genomic_DNA"/>
</dbReference>